<gene>
    <name evidence="2" type="ORF">BCON_0233g00170</name>
</gene>
<keyword evidence="3" id="KW-1185">Reference proteome</keyword>
<organism evidence="2 3">
    <name type="scientific">Botryotinia convoluta</name>
    <dbReference type="NCBI Taxonomy" id="54673"/>
    <lineage>
        <taxon>Eukaryota</taxon>
        <taxon>Fungi</taxon>
        <taxon>Dikarya</taxon>
        <taxon>Ascomycota</taxon>
        <taxon>Pezizomycotina</taxon>
        <taxon>Leotiomycetes</taxon>
        <taxon>Helotiales</taxon>
        <taxon>Sclerotiniaceae</taxon>
        <taxon>Botryotinia</taxon>
    </lineage>
</organism>
<dbReference type="Proteomes" id="UP000297527">
    <property type="component" value="Unassembled WGS sequence"/>
</dbReference>
<comment type="caution">
    <text evidence="2">The sequence shown here is derived from an EMBL/GenBank/DDBJ whole genome shotgun (WGS) entry which is preliminary data.</text>
</comment>
<sequence length="678" mass="76474">MRICGHGNYTLSSMFDGLLAAEWTDIPQSEAPFTLINPLGGWKRFSTRDPLVYGTEKGRRNVRNEILRHSKNIYFRLISSFTDPANGVLAVDHKIGSIAGQTLTSKISNDSVVTISFHPLAALLPGTVEKLNTAERRLVQGEVAKTIIHELGVYKAYLPNHNGSEIYFHQEAISEMGISVFGGTTRALREALEDSLLDLVCMAPGKKWIWEAKADSNPLLGSEEFDLKKDGMRSAISRDPFTEFEGIPNNNQHTGLRSDRLDTLEPPRKRRRVPTAPAAIVRKARTFQGPRRNQKIKPQIGTLSEFKDQDLPPCPLFDEISAYLIDNGRDYVLRLGGLKISAQEWRAYLLHCEAVPYLLRFQPHGRYRDISTYRGSIQLHASSWPKTDLPPFKLIGPGDEPFMRKLVKGLRLCIAIDMLSKQYAEFLDQMWLHSIFWDVDIEKFLAVFNADVERGDGITSKVGLGLMSKEELEDLVQVMASTRSLLTWAPKGIIRRLPLTTTESKELTGGETSIRDIILPKGRSLIDWDAGYEALCEWDDEDMETDLETLGDADTGITYADGRHESEKEYAARTEPPSVKTQAQLEQEEFEHQMYVLDKSIAAYRAAHPDAADEEIFEKSFWEVWKGFHPEGTREDAQEEFDECLTHLKSMENRGAEGVSGMNMGCYNGCYGGKWELS</sequence>
<evidence type="ECO:0000313" key="2">
    <source>
        <dbReference type="EMBL" id="TGO48677.1"/>
    </source>
</evidence>
<evidence type="ECO:0000313" key="3">
    <source>
        <dbReference type="Proteomes" id="UP000297527"/>
    </source>
</evidence>
<reference evidence="2 3" key="1">
    <citation type="submission" date="2017-12" db="EMBL/GenBank/DDBJ databases">
        <title>Comparative genomics of Botrytis spp.</title>
        <authorList>
            <person name="Valero-Jimenez C.A."/>
            <person name="Tapia P."/>
            <person name="Veloso J."/>
            <person name="Silva-Moreno E."/>
            <person name="Staats M."/>
            <person name="Valdes J.H."/>
            <person name="Van Kan J.A.L."/>
        </authorList>
    </citation>
    <scope>NUCLEOTIDE SEQUENCE [LARGE SCALE GENOMIC DNA]</scope>
    <source>
        <strain evidence="2 3">MUCL11595</strain>
    </source>
</reference>
<name>A0A4Z1HVA6_9HELO</name>
<dbReference type="AlphaFoldDB" id="A0A4Z1HVA6"/>
<proteinExistence type="predicted"/>
<accession>A0A4Z1HVA6</accession>
<protein>
    <submittedName>
        <fullName evidence="2">Uncharacterized protein</fullName>
    </submittedName>
</protein>
<dbReference type="OrthoDB" id="10254945at2759"/>
<evidence type="ECO:0000256" key="1">
    <source>
        <dbReference type="SAM" id="MobiDB-lite"/>
    </source>
</evidence>
<dbReference type="EMBL" id="PQXN01000232">
    <property type="protein sequence ID" value="TGO48677.1"/>
    <property type="molecule type" value="Genomic_DNA"/>
</dbReference>
<feature type="region of interest" description="Disordered" evidence="1">
    <location>
        <begin position="241"/>
        <end position="261"/>
    </location>
</feature>